<dbReference type="Proteomes" id="UP000515312">
    <property type="component" value="Chromosome"/>
</dbReference>
<reference evidence="2 3" key="1">
    <citation type="submission" date="2020-08" db="EMBL/GenBank/DDBJ databases">
        <title>Edaphobacter telluris sp. nov. and Acidobacterium dinghuensis sp. nov., two acidobacteria isolated from forest soil.</title>
        <authorList>
            <person name="Fu J."/>
            <person name="Qiu L."/>
        </authorList>
    </citation>
    <scope>NUCLEOTIDE SEQUENCE [LARGE SCALE GENOMIC DNA]</scope>
    <source>
        <strain evidence="2">4Y35</strain>
    </source>
</reference>
<keyword evidence="1" id="KW-0732">Signal</keyword>
<dbReference type="InterPro" id="IPR015943">
    <property type="entry name" value="WD40/YVTN_repeat-like_dom_sf"/>
</dbReference>
<dbReference type="Gene3D" id="2.130.10.10">
    <property type="entry name" value="YVTN repeat-like/Quinoprotein amine dehydrogenase"/>
    <property type="match status" value="1"/>
</dbReference>
<name>A0A7G8BN74_9BACT</name>
<dbReference type="KEGG" id="adin:H7849_08845"/>
<protein>
    <submittedName>
        <fullName evidence="2">Uncharacterized protein</fullName>
    </submittedName>
</protein>
<evidence type="ECO:0000313" key="2">
    <source>
        <dbReference type="EMBL" id="QNI33994.1"/>
    </source>
</evidence>
<dbReference type="SUPFAM" id="SSF50969">
    <property type="entry name" value="YVTN repeat-like/Quinoprotein amine dehydrogenase"/>
    <property type="match status" value="1"/>
</dbReference>
<organism evidence="2 3">
    <name type="scientific">Alloacidobacterium dinghuense</name>
    <dbReference type="NCBI Taxonomy" id="2763107"/>
    <lineage>
        <taxon>Bacteria</taxon>
        <taxon>Pseudomonadati</taxon>
        <taxon>Acidobacteriota</taxon>
        <taxon>Terriglobia</taxon>
        <taxon>Terriglobales</taxon>
        <taxon>Acidobacteriaceae</taxon>
        <taxon>Alloacidobacterium</taxon>
    </lineage>
</organism>
<dbReference type="EMBL" id="CP060394">
    <property type="protein sequence ID" value="QNI33994.1"/>
    <property type="molecule type" value="Genomic_DNA"/>
</dbReference>
<gene>
    <name evidence="2" type="ORF">H7849_08845</name>
</gene>
<feature type="signal peptide" evidence="1">
    <location>
        <begin position="1"/>
        <end position="21"/>
    </location>
</feature>
<dbReference type="AlphaFoldDB" id="A0A7G8BN74"/>
<dbReference type="RefSeq" id="WP_186745799.1">
    <property type="nucleotide sequence ID" value="NZ_CP060394.1"/>
</dbReference>
<feature type="chain" id="PRO_5028854885" evidence="1">
    <location>
        <begin position="22"/>
        <end position="493"/>
    </location>
</feature>
<keyword evidence="3" id="KW-1185">Reference proteome</keyword>
<proteinExistence type="predicted"/>
<accession>A0A7G8BN74</accession>
<dbReference type="InterPro" id="IPR011044">
    <property type="entry name" value="Quino_amine_DH_bsu"/>
</dbReference>
<dbReference type="PROSITE" id="PS51257">
    <property type="entry name" value="PROKAR_LIPOPROTEIN"/>
    <property type="match status" value="1"/>
</dbReference>
<evidence type="ECO:0000313" key="3">
    <source>
        <dbReference type="Proteomes" id="UP000515312"/>
    </source>
</evidence>
<sequence length="493" mass="51305">MKRRSLLSVVGLMCSVSFLTACGKNFYFAGRSLPPSGVLNRVIVAVQNPSALAKGSLLFDDALYDIRHAFNNVNQTFSISGFSGALPVTIQNMPEQQVGAVFSIGDGSLTTVSYASEKVQSTTAAGNLNGVSQSIFISRDLNYIYAASQSAHSLTVVDHGATYTLNVPGVYRVSMNPGNTVALAFVQNTDDVYSIVHLNSDQQQQAINNPHWNPGLTNPQLQNTQPAQDCEPQNLPVYCVFPVSSAANAGTITNPSSTPTATFDRPVKAVFSSDGSTAYVLNCGPECGGTASGITTLPITGASLNPSGIGASGIALVAASNIAVPGGATNGLFSGSTFYVAGQQLQSDGLLAGNLSIVNTTTGQVTGQYSISDGTHNKMALADNDTLWIGSYQCQSGERYKLSQSTAPGTPFGCITMFNTSNNSVLVESFKGDGTGIAAVTGLNKVYTAEGGQVYIYNTPDGSARDNTNVTVTGTAYDVAYMDAASDGDNTTY</sequence>
<evidence type="ECO:0000256" key="1">
    <source>
        <dbReference type="SAM" id="SignalP"/>
    </source>
</evidence>